<gene>
    <name evidence="2" type="ORF">JN11_01069</name>
</gene>
<dbReference type="Proteomes" id="UP000317010">
    <property type="component" value="Unassembled WGS sequence"/>
</dbReference>
<dbReference type="OrthoDB" id="894278at2"/>
<keyword evidence="3" id="KW-1185">Reference proteome</keyword>
<sequence length="288" mass="33659">MKPYLLFPSAFKIIGFILLVPGFILAYSYLFQNNAGNTISNRVPLGIIWPGSSGYTDESAITFVIIGLLFIGFSRLRNERDVTHKIRLKALYWAVIVNCLWIALFWMLMFLKDLINIPFLQHLNTSVTVVYNLFILLILFIGRFYYLFYRYAKSRKRIALHFLPYKPHNVVGKVGVAFFLIIVISSTFIKIDDKFASLLYLLPAFLLLWIASWNKRRTDEVIIIRLKAMQIAVYINYFFFIMATWVFYNINYLVIMFFGLLSLQIIFLITFYVMVYGNTKTLNPLNAS</sequence>
<comment type="caution">
    <text evidence="2">The sequence shown here is derived from an EMBL/GenBank/DDBJ whole genome shotgun (WGS) entry which is preliminary data.</text>
</comment>
<name>A0A562UCH3_9SPHI</name>
<reference evidence="2 3" key="1">
    <citation type="submission" date="2019-07" db="EMBL/GenBank/DDBJ databases">
        <title>Genomic Encyclopedia of Archaeal and Bacterial Type Strains, Phase II (KMG-II): from individual species to whole genera.</title>
        <authorList>
            <person name="Goeker M."/>
        </authorList>
    </citation>
    <scope>NUCLEOTIDE SEQUENCE [LARGE SCALE GENOMIC DNA]</scope>
    <source>
        <strain evidence="2 3">ATCC BAA-1854</strain>
    </source>
</reference>
<feature type="transmembrane region" description="Helical" evidence="1">
    <location>
        <begin position="195"/>
        <end position="211"/>
    </location>
</feature>
<organism evidence="2 3">
    <name type="scientific">Mucilaginibacter frigoritolerans</name>
    <dbReference type="NCBI Taxonomy" id="652788"/>
    <lineage>
        <taxon>Bacteria</taxon>
        <taxon>Pseudomonadati</taxon>
        <taxon>Bacteroidota</taxon>
        <taxon>Sphingobacteriia</taxon>
        <taxon>Sphingobacteriales</taxon>
        <taxon>Sphingobacteriaceae</taxon>
        <taxon>Mucilaginibacter</taxon>
    </lineage>
</organism>
<dbReference type="AlphaFoldDB" id="A0A562UCH3"/>
<dbReference type="EMBL" id="VLLI01000002">
    <property type="protein sequence ID" value="TWJ03523.1"/>
    <property type="molecule type" value="Genomic_DNA"/>
</dbReference>
<keyword evidence="1" id="KW-1133">Transmembrane helix</keyword>
<keyword evidence="1" id="KW-0812">Transmembrane</keyword>
<protein>
    <submittedName>
        <fullName evidence="2">Uncharacterized protein</fullName>
    </submittedName>
</protein>
<feature type="transmembrane region" description="Helical" evidence="1">
    <location>
        <begin position="12"/>
        <end position="31"/>
    </location>
</feature>
<evidence type="ECO:0000313" key="3">
    <source>
        <dbReference type="Proteomes" id="UP000317010"/>
    </source>
</evidence>
<feature type="transmembrane region" description="Helical" evidence="1">
    <location>
        <begin position="90"/>
        <end position="109"/>
    </location>
</feature>
<feature type="transmembrane region" description="Helical" evidence="1">
    <location>
        <begin position="59"/>
        <end position="78"/>
    </location>
</feature>
<proteinExistence type="predicted"/>
<feature type="transmembrane region" description="Helical" evidence="1">
    <location>
        <begin position="129"/>
        <end position="149"/>
    </location>
</feature>
<dbReference type="RefSeq" id="WP_144910304.1">
    <property type="nucleotide sequence ID" value="NZ_VLLI01000002.1"/>
</dbReference>
<accession>A0A562UCH3</accession>
<feature type="transmembrane region" description="Helical" evidence="1">
    <location>
        <begin position="170"/>
        <end position="189"/>
    </location>
</feature>
<evidence type="ECO:0000256" key="1">
    <source>
        <dbReference type="SAM" id="Phobius"/>
    </source>
</evidence>
<feature type="transmembrane region" description="Helical" evidence="1">
    <location>
        <begin position="254"/>
        <end position="275"/>
    </location>
</feature>
<feature type="transmembrane region" description="Helical" evidence="1">
    <location>
        <begin position="231"/>
        <end position="248"/>
    </location>
</feature>
<keyword evidence="1" id="KW-0472">Membrane</keyword>
<evidence type="ECO:0000313" key="2">
    <source>
        <dbReference type="EMBL" id="TWJ03523.1"/>
    </source>
</evidence>